<dbReference type="RefSeq" id="WP_217942709.1">
    <property type="nucleotide sequence ID" value="NZ_JAHTGR010000006.1"/>
</dbReference>
<dbReference type="Proteomes" id="UP001162889">
    <property type="component" value="Unassembled WGS sequence"/>
</dbReference>
<proteinExistence type="predicted"/>
<protein>
    <submittedName>
        <fullName evidence="1">Uncharacterized protein</fullName>
    </submittedName>
</protein>
<reference evidence="1" key="1">
    <citation type="submission" date="2021-07" db="EMBL/GenBank/DDBJ databases">
        <title>Characterization of violacein-producing bacteria and related species.</title>
        <authorList>
            <person name="Wilson H.S."/>
            <person name="De Leon M.E."/>
        </authorList>
    </citation>
    <scope>NUCLEOTIDE SEQUENCE</scope>
    <source>
        <strain evidence="1">HSC-15S17</strain>
    </source>
</reference>
<evidence type="ECO:0000313" key="2">
    <source>
        <dbReference type="EMBL" id="MCP2007084.1"/>
    </source>
</evidence>
<evidence type="ECO:0000313" key="4">
    <source>
        <dbReference type="Proteomes" id="UP001162889"/>
    </source>
</evidence>
<evidence type="ECO:0000313" key="3">
    <source>
        <dbReference type="Proteomes" id="UP001155901"/>
    </source>
</evidence>
<name>A0AA41H5E1_9BURK</name>
<reference evidence="2" key="2">
    <citation type="submission" date="2022-03" db="EMBL/GenBank/DDBJ databases">
        <title>Genome Encyclopedia of Bacteria and Archaea VI: Functional Genomics of Type Strains.</title>
        <authorList>
            <person name="Whitman W."/>
        </authorList>
    </citation>
    <scope>NUCLEOTIDE SEQUENCE</scope>
    <source>
        <strain evidence="2">HSC-15S17</strain>
    </source>
</reference>
<dbReference type="EMBL" id="JALJZU010000001">
    <property type="protein sequence ID" value="MCP2007084.1"/>
    <property type="molecule type" value="Genomic_DNA"/>
</dbReference>
<dbReference type="EMBL" id="JAHTGR010000006">
    <property type="protein sequence ID" value="MBV6321922.1"/>
    <property type="molecule type" value="Genomic_DNA"/>
</dbReference>
<gene>
    <name evidence="1" type="ORF">KVP70_13320</name>
    <name evidence="2" type="ORF">L1274_000772</name>
</gene>
<keyword evidence="4" id="KW-1185">Reference proteome</keyword>
<accession>A0AA41H5E1</accession>
<dbReference type="AlphaFoldDB" id="A0AA41H5E1"/>
<organism evidence="1 3">
    <name type="scientific">Duganella violaceipulchra</name>
    <dbReference type="NCBI Taxonomy" id="2849652"/>
    <lineage>
        <taxon>Bacteria</taxon>
        <taxon>Pseudomonadati</taxon>
        <taxon>Pseudomonadota</taxon>
        <taxon>Betaproteobacteria</taxon>
        <taxon>Burkholderiales</taxon>
        <taxon>Oxalobacteraceae</taxon>
        <taxon>Telluria group</taxon>
        <taxon>Duganella</taxon>
    </lineage>
</organism>
<evidence type="ECO:0000313" key="1">
    <source>
        <dbReference type="EMBL" id="MBV6321922.1"/>
    </source>
</evidence>
<sequence length="171" mass="18639">MSISQSRFEAIFSGQSSVAKKVYDAVPISESWNVKRITAELIRQGTGQDPRTIAGCLDTLKRSGLINELLRGEFRRESVKEVTVKKVEVEVNSKPVGVPTPEAPAPVLQPGVSPMDVLGHLAARAAALSQMARNLCADIENAAVEIQQHVESVEQDTQKFKQLQSLLKSMS</sequence>
<comment type="caution">
    <text evidence="1">The sequence shown here is derived from an EMBL/GenBank/DDBJ whole genome shotgun (WGS) entry which is preliminary data.</text>
</comment>
<dbReference type="Proteomes" id="UP001155901">
    <property type="component" value="Unassembled WGS sequence"/>
</dbReference>